<name>A0A1J5QLK3_9ZZZZ</name>
<gene>
    <name evidence="2" type="ORF">GALL_337900</name>
</gene>
<dbReference type="AlphaFoldDB" id="A0A1J5QLK3"/>
<evidence type="ECO:0000313" key="2">
    <source>
        <dbReference type="EMBL" id="OIQ84382.1"/>
    </source>
</evidence>
<accession>A0A1J5QLK3</accession>
<protein>
    <submittedName>
        <fullName evidence="2">Uncharacterized protein</fullName>
    </submittedName>
</protein>
<dbReference type="EMBL" id="MLJW01000621">
    <property type="protein sequence ID" value="OIQ84382.1"/>
    <property type="molecule type" value="Genomic_DNA"/>
</dbReference>
<evidence type="ECO:0000256" key="1">
    <source>
        <dbReference type="SAM" id="MobiDB-lite"/>
    </source>
</evidence>
<reference evidence="2" key="1">
    <citation type="submission" date="2016-10" db="EMBL/GenBank/DDBJ databases">
        <title>Sequence of Gallionella enrichment culture.</title>
        <authorList>
            <person name="Poehlein A."/>
            <person name="Muehling M."/>
            <person name="Daniel R."/>
        </authorList>
    </citation>
    <scope>NUCLEOTIDE SEQUENCE</scope>
</reference>
<feature type="compositionally biased region" description="Low complexity" evidence="1">
    <location>
        <begin position="45"/>
        <end position="58"/>
    </location>
</feature>
<comment type="caution">
    <text evidence="2">The sequence shown here is derived from an EMBL/GenBank/DDBJ whole genome shotgun (WGS) entry which is preliminary data.</text>
</comment>
<proteinExistence type="predicted"/>
<feature type="region of interest" description="Disordered" evidence="1">
    <location>
        <begin position="39"/>
        <end position="58"/>
    </location>
</feature>
<organism evidence="2">
    <name type="scientific">mine drainage metagenome</name>
    <dbReference type="NCBI Taxonomy" id="410659"/>
    <lineage>
        <taxon>unclassified sequences</taxon>
        <taxon>metagenomes</taxon>
        <taxon>ecological metagenomes</taxon>
    </lineage>
</organism>
<sequence>MMTHARWPLAIVALMLAAGAPAPSQLAQTLYRRNSREWMKGGSAGSDATTAAAAVRWR</sequence>